<gene>
    <name evidence="2" type="ORF">SSE37_19557</name>
</gene>
<name>A3JXJ9_SAGS3</name>
<reference evidence="2 3" key="1">
    <citation type="submission" date="2006-06" db="EMBL/GenBank/DDBJ databases">
        <authorList>
            <person name="Moran M.A."/>
            <person name="Ferriera S."/>
            <person name="Johnson J."/>
            <person name="Kravitz S."/>
            <person name="Beeson K."/>
            <person name="Sutton G."/>
            <person name="Rogers Y.-H."/>
            <person name="Friedman R."/>
            <person name="Frazier M."/>
            <person name="Venter J.C."/>
        </authorList>
    </citation>
    <scope>NUCLEOTIDE SEQUENCE [LARGE SCALE GENOMIC DNA]</scope>
    <source>
        <strain evidence="2 3">E-37</strain>
    </source>
</reference>
<dbReference type="RefSeq" id="WP_005854906.1">
    <property type="nucleotide sequence ID" value="NZ_AAYA01000001.1"/>
</dbReference>
<evidence type="ECO:0000313" key="2">
    <source>
        <dbReference type="EMBL" id="EBA10235.1"/>
    </source>
</evidence>
<evidence type="ECO:0000256" key="1">
    <source>
        <dbReference type="SAM" id="MobiDB-lite"/>
    </source>
</evidence>
<organism evidence="2 3">
    <name type="scientific">Sagittula stellata (strain ATCC 700073 / DSM 11524 / E-37)</name>
    <dbReference type="NCBI Taxonomy" id="388399"/>
    <lineage>
        <taxon>Bacteria</taxon>
        <taxon>Pseudomonadati</taxon>
        <taxon>Pseudomonadota</taxon>
        <taxon>Alphaproteobacteria</taxon>
        <taxon>Rhodobacterales</taxon>
        <taxon>Roseobacteraceae</taxon>
        <taxon>Sagittula</taxon>
    </lineage>
</organism>
<protein>
    <submittedName>
        <fullName evidence="2">Uncharacterized protein</fullName>
    </submittedName>
</protein>
<dbReference type="Proteomes" id="UP000005713">
    <property type="component" value="Unassembled WGS sequence"/>
</dbReference>
<evidence type="ECO:0000313" key="3">
    <source>
        <dbReference type="Proteomes" id="UP000005713"/>
    </source>
</evidence>
<sequence>MITIPNPSPVRGEINTLVTRHGALPVLRAVLFALLSRQRRRRRPPPIYTHELPTHLRRDLGLPPQPRKLRANLPPTAGLF</sequence>
<comment type="caution">
    <text evidence="2">The sequence shown here is derived from an EMBL/GenBank/DDBJ whole genome shotgun (WGS) entry which is preliminary data.</text>
</comment>
<dbReference type="EMBL" id="AAYA01000001">
    <property type="protein sequence ID" value="EBA10235.1"/>
    <property type="molecule type" value="Genomic_DNA"/>
</dbReference>
<feature type="region of interest" description="Disordered" evidence="1">
    <location>
        <begin position="57"/>
        <end position="80"/>
    </location>
</feature>
<proteinExistence type="predicted"/>
<dbReference type="AlphaFoldDB" id="A3JXJ9"/>
<keyword evidence="3" id="KW-1185">Reference proteome</keyword>
<dbReference type="OrthoDB" id="7961213at2"/>
<accession>A3JXJ9</accession>